<feature type="compositionally biased region" description="Low complexity" evidence="1">
    <location>
        <begin position="195"/>
        <end position="219"/>
    </location>
</feature>
<dbReference type="SUPFAM" id="SSF53098">
    <property type="entry name" value="Ribonuclease H-like"/>
    <property type="match status" value="1"/>
</dbReference>
<feature type="region of interest" description="Disordered" evidence="1">
    <location>
        <begin position="240"/>
        <end position="272"/>
    </location>
</feature>
<keyword evidence="3" id="KW-1185">Reference proteome</keyword>
<evidence type="ECO:0000256" key="1">
    <source>
        <dbReference type="SAM" id="MobiDB-lite"/>
    </source>
</evidence>
<evidence type="ECO:0000313" key="3">
    <source>
        <dbReference type="Proteomes" id="UP001063166"/>
    </source>
</evidence>
<dbReference type="InterPro" id="IPR052055">
    <property type="entry name" value="Hepadnavirus_pol/RT"/>
</dbReference>
<dbReference type="PANTHER" id="PTHR33050:SF7">
    <property type="entry name" value="RIBONUCLEASE H"/>
    <property type="match status" value="1"/>
</dbReference>
<dbReference type="Proteomes" id="UP001063166">
    <property type="component" value="Unassembled WGS sequence"/>
</dbReference>
<name>A0A9P3PWS5_LYOSH</name>
<dbReference type="AlphaFoldDB" id="A0A9P3PWS5"/>
<proteinExistence type="predicted"/>
<dbReference type="OrthoDB" id="3255824at2759"/>
<organism evidence="2 3">
    <name type="scientific">Lyophyllum shimeji</name>
    <name type="common">Hon-shimeji</name>
    <name type="synonym">Tricholoma shimeji</name>
    <dbReference type="NCBI Taxonomy" id="47721"/>
    <lineage>
        <taxon>Eukaryota</taxon>
        <taxon>Fungi</taxon>
        <taxon>Dikarya</taxon>
        <taxon>Basidiomycota</taxon>
        <taxon>Agaricomycotina</taxon>
        <taxon>Agaricomycetes</taxon>
        <taxon>Agaricomycetidae</taxon>
        <taxon>Agaricales</taxon>
        <taxon>Tricholomatineae</taxon>
        <taxon>Lyophyllaceae</taxon>
        <taxon>Lyophyllum</taxon>
    </lineage>
</organism>
<sequence length="496" mass="53770">MAGIEPPHTVLLENPTWTCDPVFGIVHPSGCATCLHYIRHLATASTSANDPSFQAAIRERDSHPTVRYLNGFVAGGRVQLEEPRKTAVFVTQFRAERDEALELANCRTAELLSAREELYHIREQLRALQTAFDEVVEFATSEKAISGDRMTLLENILLGSSSARQRTATSTFETRSPRILPTPLPTPPASPPHVPLHSSFPLSSPESSPVVAPLPSASSSPYTAFLKSSSVSTLDELDKCSSASPAQGTTDLSQPSFAAMSGTTPASDSPDSVAKLKQLIDDARNGDKPALLRVNQLYMGAHLTPLTDRTSLQCFLIEEWQDVRASITSSTPTSPGAALDEPETPEIFVDASGWGVGFMLNGRWVAWKLKPGWKGEGRDNNWAEMVAVELGLHVAVAAGVHSQTIVMRSDNWGVVRSLLKGKSRHATQREILKKVIAFTQSYNIDLIPVWVPTADNPADQPSRGVFPSEALRFPISIALPSHLEPYVGPAVEVDGL</sequence>
<feature type="compositionally biased region" description="Pro residues" evidence="1">
    <location>
        <begin position="180"/>
        <end position="194"/>
    </location>
</feature>
<feature type="region of interest" description="Disordered" evidence="1">
    <location>
        <begin position="164"/>
        <end position="219"/>
    </location>
</feature>
<dbReference type="InterPro" id="IPR012337">
    <property type="entry name" value="RNaseH-like_sf"/>
</dbReference>
<gene>
    <name evidence="2" type="ORF">LshimejAT787_1205050</name>
</gene>
<protein>
    <submittedName>
        <fullName evidence="2">Uncharacterized protein</fullName>
    </submittedName>
</protein>
<comment type="caution">
    <text evidence="2">The sequence shown here is derived from an EMBL/GenBank/DDBJ whole genome shotgun (WGS) entry which is preliminary data.</text>
</comment>
<dbReference type="PANTHER" id="PTHR33050">
    <property type="entry name" value="REVERSE TRANSCRIPTASE DOMAIN-CONTAINING PROTEIN"/>
    <property type="match status" value="1"/>
</dbReference>
<accession>A0A9P3PWS5</accession>
<reference evidence="2" key="1">
    <citation type="submission" date="2022-07" db="EMBL/GenBank/DDBJ databases">
        <title>The genome of Lyophyllum shimeji provides insight into the initial evolution of ectomycorrhizal fungal genome.</title>
        <authorList>
            <person name="Kobayashi Y."/>
            <person name="Shibata T."/>
            <person name="Hirakawa H."/>
            <person name="Shigenobu S."/>
            <person name="Nishiyama T."/>
            <person name="Yamada A."/>
            <person name="Hasebe M."/>
            <person name="Kawaguchi M."/>
        </authorList>
    </citation>
    <scope>NUCLEOTIDE SEQUENCE</scope>
    <source>
        <strain evidence="2">AT787</strain>
    </source>
</reference>
<evidence type="ECO:0000313" key="2">
    <source>
        <dbReference type="EMBL" id="GLB43056.1"/>
    </source>
</evidence>
<feature type="compositionally biased region" description="Polar residues" evidence="1">
    <location>
        <begin position="241"/>
        <end position="270"/>
    </location>
</feature>
<dbReference type="EMBL" id="BRPK01000012">
    <property type="protein sequence ID" value="GLB43056.1"/>
    <property type="molecule type" value="Genomic_DNA"/>
</dbReference>